<evidence type="ECO:0000313" key="1">
    <source>
        <dbReference type="EMBL" id="CAB4029330.1"/>
    </source>
</evidence>
<proteinExistence type="predicted"/>
<name>A0A6S7JK21_PARCT</name>
<dbReference type="AlphaFoldDB" id="A0A6S7JK21"/>
<sequence length="115" mass="13560">MASSLAPFSPFNVEDDSTATVQRWTKWKKRFENFLLAMDIDDETRKRALLSHYIGSSAFDIFETIKDTGAEKDYKKAMDRLTKHFTPQRNVDYQIYLFRQARQQQKGNARSIYHS</sequence>
<dbReference type="EMBL" id="CACRXK020016100">
    <property type="protein sequence ID" value="CAB4029330.1"/>
    <property type="molecule type" value="Genomic_DNA"/>
</dbReference>
<dbReference type="Proteomes" id="UP001152795">
    <property type="component" value="Unassembled WGS sequence"/>
</dbReference>
<gene>
    <name evidence="1" type="ORF">PACLA_8A085822</name>
</gene>
<evidence type="ECO:0000313" key="2">
    <source>
        <dbReference type="Proteomes" id="UP001152795"/>
    </source>
</evidence>
<accession>A0A6S7JK21</accession>
<reference evidence="1" key="1">
    <citation type="submission" date="2020-04" db="EMBL/GenBank/DDBJ databases">
        <authorList>
            <person name="Alioto T."/>
            <person name="Alioto T."/>
            <person name="Gomez Garrido J."/>
        </authorList>
    </citation>
    <scope>NUCLEOTIDE SEQUENCE</scope>
    <source>
        <strain evidence="1">A484AB</strain>
    </source>
</reference>
<dbReference type="OrthoDB" id="5988102at2759"/>
<protein>
    <submittedName>
        <fullName evidence="1">Uncharacterized protein</fullName>
    </submittedName>
</protein>
<organism evidence="1 2">
    <name type="scientific">Paramuricea clavata</name>
    <name type="common">Red gorgonian</name>
    <name type="synonym">Violescent sea-whip</name>
    <dbReference type="NCBI Taxonomy" id="317549"/>
    <lineage>
        <taxon>Eukaryota</taxon>
        <taxon>Metazoa</taxon>
        <taxon>Cnidaria</taxon>
        <taxon>Anthozoa</taxon>
        <taxon>Octocorallia</taxon>
        <taxon>Malacalcyonacea</taxon>
        <taxon>Plexauridae</taxon>
        <taxon>Paramuricea</taxon>
    </lineage>
</organism>
<comment type="caution">
    <text evidence="1">The sequence shown here is derived from an EMBL/GenBank/DDBJ whole genome shotgun (WGS) entry which is preliminary data.</text>
</comment>
<keyword evidence="2" id="KW-1185">Reference proteome</keyword>